<dbReference type="eggNOG" id="COG1905">
    <property type="taxonomic scope" value="Bacteria"/>
</dbReference>
<dbReference type="HOGENOM" id="CLU_177584_0_1_0"/>
<evidence type="ECO:0008006" key="3">
    <source>
        <dbReference type="Google" id="ProtNLM"/>
    </source>
</evidence>
<dbReference type="InterPro" id="IPR036249">
    <property type="entry name" value="Thioredoxin-like_sf"/>
</dbReference>
<dbReference type="EMBL" id="CM001022">
    <property type="protein sequence ID" value="EFQ24715.1"/>
    <property type="molecule type" value="Genomic_DNA"/>
</dbReference>
<dbReference type="RefSeq" id="WP_006301960.1">
    <property type="nucleotide sequence ID" value="NZ_CM001022.1"/>
</dbReference>
<keyword evidence="2" id="KW-1185">Reference proteome</keyword>
<gene>
    <name evidence="1" type="ORF">Apau_2308</name>
</gene>
<proteinExistence type="predicted"/>
<sequence>MAESGEPVGSATEKGERVVLTLCMGSSCFARGNQKNLEVIRQFLKDHRMEDRVSLVGSRCEGACTQGPNLRIGDRLFPRINQEDLPALLERELL</sequence>
<dbReference type="AlphaFoldDB" id="E3CZT3"/>
<dbReference type="Pfam" id="PF01257">
    <property type="entry name" value="2Fe-2S_thioredx"/>
    <property type="match status" value="1"/>
</dbReference>
<dbReference type="PaxDb" id="584708-Apau_2308"/>
<protein>
    <recommendedName>
        <fullName evidence="3">(2Fe-2S) ferredoxin domain-containing protein</fullName>
    </recommendedName>
</protein>
<evidence type="ECO:0000313" key="2">
    <source>
        <dbReference type="Proteomes" id="UP000005096"/>
    </source>
</evidence>
<name>E3CZT3_9BACT</name>
<evidence type="ECO:0000313" key="1">
    <source>
        <dbReference type="EMBL" id="EFQ24715.1"/>
    </source>
</evidence>
<organism evidence="1 2">
    <name type="scientific">Aminomonas paucivorans DSM 12260</name>
    <dbReference type="NCBI Taxonomy" id="584708"/>
    <lineage>
        <taxon>Bacteria</taxon>
        <taxon>Thermotogati</taxon>
        <taxon>Synergistota</taxon>
        <taxon>Synergistia</taxon>
        <taxon>Synergistales</taxon>
        <taxon>Synergistaceae</taxon>
        <taxon>Aminomonas</taxon>
    </lineage>
</organism>
<dbReference type="CDD" id="cd02980">
    <property type="entry name" value="TRX_Fd_family"/>
    <property type="match status" value="1"/>
</dbReference>
<dbReference type="SUPFAM" id="SSF52833">
    <property type="entry name" value="Thioredoxin-like"/>
    <property type="match status" value="1"/>
</dbReference>
<dbReference type="Proteomes" id="UP000005096">
    <property type="component" value="Chromosome"/>
</dbReference>
<dbReference type="Gene3D" id="3.40.30.10">
    <property type="entry name" value="Glutaredoxin"/>
    <property type="match status" value="1"/>
</dbReference>
<accession>E3CZT3</accession>
<dbReference type="STRING" id="584708.Apau_2308"/>
<reference evidence="1 2" key="1">
    <citation type="journal article" date="2010" name="Stand. Genomic Sci.">
        <title>Non-contiguous finished genome sequence of Aminomonas paucivorans type strain (GLU-3).</title>
        <authorList>
            <person name="Pitluck S."/>
            <person name="Yasawong M."/>
            <person name="Held B."/>
            <person name="Lapidus A."/>
            <person name="Nolan M."/>
            <person name="Copeland A."/>
            <person name="Lucas S."/>
            <person name="Del Rio T.G."/>
            <person name="Tice H."/>
            <person name="Cheng J.F."/>
            <person name="Chertkov O."/>
            <person name="Goodwin L."/>
            <person name="Tapia R."/>
            <person name="Han C."/>
            <person name="Liolios K."/>
            <person name="Ivanova N."/>
            <person name="Mavromatis K."/>
            <person name="Ovchinnikova G."/>
            <person name="Pati A."/>
            <person name="Chen A."/>
            <person name="Palaniappan K."/>
            <person name="Land M."/>
            <person name="Hauser L."/>
            <person name="Chang Y.J."/>
            <person name="Jeffries C.D."/>
            <person name="Pukall R."/>
            <person name="Spring S."/>
            <person name="Rohde M."/>
            <person name="Sikorski J."/>
            <person name="Goker M."/>
            <person name="Woyke T."/>
            <person name="Bristow J."/>
            <person name="Eisen J.A."/>
            <person name="Markowitz V."/>
            <person name="Hugenholtz P."/>
            <person name="Kyrpides N.C."/>
            <person name="Klenk H.P."/>
        </authorList>
    </citation>
    <scope>NUCLEOTIDE SEQUENCE [LARGE SCALE GENOMIC DNA]</scope>
    <source>
        <strain evidence="1 2">DSM 12260</strain>
    </source>
</reference>